<organism evidence="1 2">
    <name type="scientific">Oidiodendron maius (strain Zn)</name>
    <dbReference type="NCBI Taxonomy" id="913774"/>
    <lineage>
        <taxon>Eukaryota</taxon>
        <taxon>Fungi</taxon>
        <taxon>Dikarya</taxon>
        <taxon>Ascomycota</taxon>
        <taxon>Pezizomycotina</taxon>
        <taxon>Leotiomycetes</taxon>
        <taxon>Leotiomycetes incertae sedis</taxon>
        <taxon>Myxotrichaceae</taxon>
        <taxon>Oidiodendron</taxon>
    </lineage>
</organism>
<dbReference type="InParanoid" id="A0A0C3GSN3"/>
<dbReference type="Proteomes" id="UP000054321">
    <property type="component" value="Unassembled WGS sequence"/>
</dbReference>
<reference evidence="1 2" key="1">
    <citation type="submission" date="2014-04" db="EMBL/GenBank/DDBJ databases">
        <authorList>
            <consortium name="DOE Joint Genome Institute"/>
            <person name="Kuo A."/>
            <person name="Martino E."/>
            <person name="Perotto S."/>
            <person name="Kohler A."/>
            <person name="Nagy L.G."/>
            <person name="Floudas D."/>
            <person name="Copeland A."/>
            <person name="Barry K.W."/>
            <person name="Cichocki N."/>
            <person name="Veneault-Fourrey C."/>
            <person name="LaButti K."/>
            <person name="Lindquist E.A."/>
            <person name="Lipzen A."/>
            <person name="Lundell T."/>
            <person name="Morin E."/>
            <person name="Murat C."/>
            <person name="Sun H."/>
            <person name="Tunlid A."/>
            <person name="Henrissat B."/>
            <person name="Grigoriev I.V."/>
            <person name="Hibbett D.S."/>
            <person name="Martin F."/>
            <person name="Nordberg H.P."/>
            <person name="Cantor M.N."/>
            <person name="Hua S.X."/>
        </authorList>
    </citation>
    <scope>NUCLEOTIDE SEQUENCE [LARGE SCALE GENOMIC DNA]</scope>
    <source>
        <strain evidence="1 2">Zn</strain>
    </source>
</reference>
<keyword evidence="2" id="KW-1185">Reference proteome</keyword>
<dbReference type="AlphaFoldDB" id="A0A0C3GSN3"/>
<gene>
    <name evidence="1" type="ORF">OIDMADRAFT_34868</name>
</gene>
<accession>A0A0C3GSN3</accession>
<dbReference type="HOGENOM" id="CLU_1321241_0_0_1"/>
<sequence length="208" mass="23346">MDGDILCLAYHSPKKEGRARSRSRRFKIAPKWVQKVEGPESWWFVTFRGSSIERLACIFGSDFAVLTGYYYTKKISDEIQLALNTGGAPFFVPPTYHNTTLGHQTLSAEPPFRSWPGSPECGKELRGSWPSLDGALAHKFGYPDVEAFKENGQKKFSLLLKGIFDMPSTRLLLINSNVFEAVKLASIKISAIGYERQLYLGLIVIYDA</sequence>
<name>A0A0C3GSN3_OIDMZ</name>
<protein>
    <submittedName>
        <fullName evidence="1">Uncharacterized protein</fullName>
    </submittedName>
</protein>
<dbReference type="EMBL" id="KN832890">
    <property type="protein sequence ID" value="KIM94299.1"/>
    <property type="molecule type" value="Genomic_DNA"/>
</dbReference>
<proteinExistence type="predicted"/>
<evidence type="ECO:0000313" key="1">
    <source>
        <dbReference type="EMBL" id="KIM94299.1"/>
    </source>
</evidence>
<evidence type="ECO:0000313" key="2">
    <source>
        <dbReference type="Proteomes" id="UP000054321"/>
    </source>
</evidence>
<reference evidence="2" key="2">
    <citation type="submission" date="2015-01" db="EMBL/GenBank/DDBJ databases">
        <title>Evolutionary Origins and Diversification of the Mycorrhizal Mutualists.</title>
        <authorList>
            <consortium name="DOE Joint Genome Institute"/>
            <consortium name="Mycorrhizal Genomics Consortium"/>
            <person name="Kohler A."/>
            <person name="Kuo A."/>
            <person name="Nagy L.G."/>
            <person name="Floudas D."/>
            <person name="Copeland A."/>
            <person name="Barry K.W."/>
            <person name="Cichocki N."/>
            <person name="Veneault-Fourrey C."/>
            <person name="LaButti K."/>
            <person name="Lindquist E.A."/>
            <person name="Lipzen A."/>
            <person name="Lundell T."/>
            <person name="Morin E."/>
            <person name="Murat C."/>
            <person name="Riley R."/>
            <person name="Ohm R."/>
            <person name="Sun H."/>
            <person name="Tunlid A."/>
            <person name="Henrissat B."/>
            <person name="Grigoriev I.V."/>
            <person name="Hibbett D.S."/>
            <person name="Martin F."/>
        </authorList>
    </citation>
    <scope>NUCLEOTIDE SEQUENCE [LARGE SCALE GENOMIC DNA]</scope>
    <source>
        <strain evidence="2">Zn</strain>
    </source>
</reference>